<reference evidence="1 2" key="1">
    <citation type="submission" date="2022-05" db="EMBL/GenBank/DDBJ databases">
        <authorList>
            <consortium name="Genoscope - CEA"/>
            <person name="William W."/>
        </authorList>
    </citation>
    <scope>NUCLEOTIDE SEQUENCE [LARGE SCALE GENOMIC DNA]</scope>
</reference>
<evidence type="ECO:0000313" key="2">
    <source>
        <dbReference type="Proteomes" id="UP001159405"/>
    </source>
</evidence>
<dbReference type="Proteomes" id="UP001159405">
    <property type="component" value="Unassembled WGS sequence"/>
</dbReference>
<comment type="caution">
    <text evidence="1">The sequence shown here is derived from an EMBL/GenBank/DDBJ whole genome shotgun (WGS) entry which is preliminary data.</text>
</comment>
<proteinExistence type="predicted"/>
<organism evidence="1 2">
    <name type="scientific">Porites lobata</name>
    <dbReference type="NCBI Taxonomy" id="104759"/>
    <lineage>
        <taxon>Eukaryota</taxon>
        <taxon>Metazoa</taxon>
        <taxon>Cnidaria</taxon>
        <taxon>Anthozoa</taxon>
        <taxon>Hexacorallia</taxon>
        <taxon>Scleractinia</taxon>
        <taxon>Fungiina</taxon>
        <taxon>Poritidae</taxon>
        <taxon>Porites</taxon>
    </lineage>
</organism>
<protein>
    <submittedName>
        <fullName evidence="1">Uncharacterized protein</fullName>
    </submittedName>
</protein>
<name>A0ABN8Q893_9CNID</name>
<dbReference type="EMBL" id="CALNXK010000113">
    <property type="protein sequence ID" value="CAH3159304.1"/>
    <property type="molecule type" value="Genomic_DNA"/>
</dbReference>
<keyword evidence="2" id="KW-1185">Reference proteome</keyword>
<sequence length="301" mass="34049">MKWEEPIDHLNSFLRSRDVSPIRYTLKTPWNDASGRTRRLHERKAKQAVSAVLGEIAPNDPDLLWESIMSSKQNETGNHPCSSGLDKELMYTVTNCYKIANKWDSRRQILSIMADKVSLATIQQCIPGMRSYRFKVARQHAAVHGSGKLVPTNAQTKSFIPEAKLAHFLDFITSSHVIQDLPFGAKTITLSTNKVIQVPNVVPNMIPERIVCQYQKYSAEHDFTPMSHSTLLRILHVCSALTRKSLQGLDYVSCSGAQAFEDLVNVVPQLRENGMGLRKAKTRKEALKEAKRYVKIDFKVK</sequence>
<accession>A0ABN8Q893</accession>
<gene>
    <name evidence="1" type="ORF">PLOB_00003607</name>
</gene>
<evidence type="ECO:0000313" key="1">
    <source>
        <dbReference type="EMBL" id="CAH3159304.1"/>
    </source>
</evidence>